<dbReference type="RefSeq" id="WP_188838835.1">
    <property type="nucleotide sequence ID" value="NZ_BMHI01000007.1"/>
</dbReference>
<dbReference type="EMBL" id="BMHI01000007">
    <property type="protein sequence ID" value="GGB44821.1"/>
    <property type="molecule type" value="Genomic_DNA"/>
</dbReference>
<gene>
    <name evidence="2" type="ORF">GCM10011492_39880</name>
</gene>
<evidence type="ECO:0000256" key="1">
    <source>
        <dbReference type="SAM" id="Phobius"/>
    </source>
</evidence>
<reference evidence="2" key="2">
    <citation type="submission" date="2020-09" db="EMBL/GenBank/DDBJ databases">
        <authorList>
            <person name="Sun Q."/>
            <person name="Zhou Y."/>
        </authorList>
    </citation>
    <scope>NUCLEOTIDE SEQUENCE</scope>
    <source>
        <strain evidence="2">CGMCC 1.15085</strain>
    </source>
</reference>
<dbReference type="Proteomes" id="UP000636793">
    <property type="component" value="Unassembled WGS sequence"/>
</dbReference>
<keyword evidence="1" id="KW-0812">Transmembrane</keyword>
<feature type="transmembrane region" description="Helical" evidence="1">
    <location>
        <begin position="12"/>
        <end position="30"/>
    </location>
</feature>
<name>A0A916TGT5_9MICO</name>
<accession>A0A916TGT5</accession>
<proteinExistence type="predicted"/>
<reference evidence="2" key="1">
    <citation type="journal article" date="2014" name="Int. J. Syst. Evol. Microbiol.">
        <title>Complete genome sequence of Corynebacterium casei LMG S-19264T (=DSM 44701T), isolated from a smear-ripened cheese.</title>
        <authorList>
            <consortium name="US DOE Joint Genome Institute (JGI-PGF)"/>
            <person name="Walter F."/>
            <person name="Albersmeier A."/>
            <person name="Kalinowski J."/>
            <person name="Ruckert C."/>
        </authorList>
    </citation>
    <scope>NUCLEOTIDE SEQUENCE</scope>
    <source>
        <strain evidence="2">CGMCC 1.15085</strain>
    </source>
</reference>
<comment type="caution">
    <text evidence="2">The sequence shown here is derived from an EMBL/GenBank/DDBJ whole genome shotgun (WGS) entry which is preliminary data.</text>
</comment>
<dbReference type="AlphaFoldDB" id="A0A916TGT5"/>
<sequence>MRQLREHPLTTLGGLLAVAFVLFMCSGIPALKNAHHGTNLVLGNICWFGFLLTALVFVIAGVYTLAHRTGHARSAS</sequence>
<evidence type="ECO:0000313" key="2">
    <source>
        <dbReference type="EMBL" id="GGB44821.1"/>
    </source>
</evidence>
<keyword evidence="3" id="KW-1185">Reference proteome</keyword>
<keyword evidence="1" id="KW-0472">Membrane</keyword>
<evidence type="ECO:0000313" key="3">
    <source>
        <dbReference type="Proteomes" id="UP000636793"/>
    </source>
</evidence>
<feature type="transmembrane region" description="Helical" evidence="1">
    <location>
        <begin position="42"/>
        <end position="66"/>
    </location>
</feature>
<organism evidence="2 3">
    <name type="scientific">Flexivirga endophytica</name>
    <dbReference type="NCBI Taxonomy" id="1849103"/>
    <lineage>
        <taxon>Bacteria</taxon>
        <taxon>Bacillati</taxon>
        <taxon>Actinomycetota</taxon>
        <taxon>Actinomycetes</taxon>
        <taxon>Micrococcales</taxon>
        <taxon>Dermacoccaceae</taxon>
        <taxon>Flexivirga</taxon>
    </lineage>
</organism>
<protein>
    <submittedName>
        <fullName evidence="2">Uncharacterized protein</fullName>
    </submittedName>
</protein>
<keyword evidence="1" id="KW-1133">Transmembrane helix</keyword>